<protein>
    <submittedName>
        <fullName evidence="2">Uncharacterized protein</fullName>
    </submittedName>
</protein>
<evidence type="ECO:0000313" key="2">
    <source>
        <dbReference type="EMBL" id="MET7012955.1"/>
    </source>
</evidence>
<evidence type="ECO:0000256" key="1">
    <source>
        <dbReference type="SAM" id="SignalP"/>
    </source>
</evidence>
<organism evidence="2 3">
    <name type="scientific">Uliginosibacterium flavum</name>
    <dbReference type="NCBI Taxonomy" id="1396831"/>
    <lineage>
        <taxon>Bacteria</taxon>
        <taxon>Pseudomonadati</taxon>
        <taxon>Pseudomonadota</taxon>
        <taxon>Betaproteobacteria</taxon>
        <taxon>Rhodocyclales</taxon>
        <taxon>Zoogloeaceae</taxon>
        <taxon>Uliginosibacterium</taxon>
    </lineage>
</organism>
<evidence type="ECO:0000313" key="3">
    <source>
        <dbReference type="Proteomes" id="UP001549691"/>
    </source>
</evidence>
<dbReference type="RefSeq" id="WP_354599418.1">
    <property type="nucleotide sequence ID" value="NZ_JBEWZI010000002.1"/>
</dbReference>
<dbReference type="Proteomes" id="UP001549691">
    <property type="component" value="Unassembled WGS sequence"/>
</dbReference>
<gene>
    <name evidence="2" type="ORF">ABXR19_02060</name>
</gene>
<sequence length="182" mass="19820">MHAFRSLLFAFTLMLPVASFGATQTPEDACRTYYTALQEQGLGVVPEYMHPDELARFKSMLMPIFQTKPNSKDKEFMAAVFGASATPTTVAALPPVELMRAVMRLVSKKMDAVNISFDSVTILGSVTEGDLAHVVVRSKIGSGDFSMTKMEVVSFKPDNSDWKLMLTGDMEGLAKAIQAAGK</sequence>
<keyword evidence="1" id="KW-0732">Signal</keyword>
<keyword evidence="3" id="KW-1185">Reference proteome</keyword>
<reference evidence="2 3" key="1">
    <citation type="submission" date="2024-07" db="EMBL/GenBank/DDBJ databases">
        <title>Uliginosibacterium flavum JJ3220;KACC:17644.</title>
        <authorList>
            <person name="Kim M.K."/>
        </authorList>
    </citation>
    <scope>NUCLEOTIDE SEQUENCE [LARGE SCALE GENOMIC DNA]</scope>
    <source>
        <strain evidence="2 3">KACC:17644</strain>
    </source>
</reference>
<name>A0ABV2TGA6_9RHOO</name>
<dbReference type="EMBL" id="JBEWZI010000002">
    <property type="protein sequence ID" value="MET7012955.1"/>
    <property type="molecule type" value="Genomic_DNA"/>
</dbReference>
<accession>A0ABV2TGA6</accession>
<comment type="caution">
    <text evidence="2">The sequence shown here is derived from an EMBL/GenBank/DDBJ whole genome shotgun (WGS) entry which is preliminary data.</text>
</comment>
<feature type="chain" id="PRO_5046829144" evidence="1">
    <location>
        <begin position="22"/>
        <end position="182"/>
    </location>
</feature>
<proteinExistence type="predicted"/>
<feature type="signal peptide" evidence="1">
    <location>
        <begin position="1"/>
        <end position="21"/>
    </location>
</feature>